<dbReference type="InterPro" id="IPR046349">
    <property type="entry name" value="C1-like_sf"/>
</dbReference>
<dbReference type="PANTHER" id="PTHR46184:SF5">
    <property type="entry name" value="UNCONVENTIONAL MYOSIN-IXA-LIKE"/>
    <property type="match status" value="1"/>
</dbReference>
<dbReference type="AlphaFoldDB" id="A0A0L7L1A6"/>
<gene>
    <name evidence="6" type="ORF">OBRU01_16910</name>
</gene>
<dbReference type="GO" id="GO:0005884">
    <property type="term" value="C:actin filament"/>
    <property type="evidence" value="ECO:0007669"/>
    <property type="project" value="TreeGrafter"/>
</dbReference>
<reference evidence="6 7" key="1">
    <citation type="journal article" date="2015" name="Genome Biol. Evol.">
        <title>The genome of winter moth (Operophtera brumata) provides a genomic perspective on sexual dimorphism and phenology.</title>
        <authorList>
            <person name="Derks M.F."/>
            <person name="Smit S."/>
            <person name="Salis L."/>
            <person name="Schijlen E."/>
            <person name="Bossers A."/>
            <person name="Mateman C."/>
            <person name="Pijl A.S."/>
            <person name="de Ridder D."/>
            <person name="Groenen M.A."/>
            <person name="Visser M.E."/>
            <person name="Megens H.J."/>
        </authorList>
    </citation>
    <scope>NUCLEOTIDE SEQUENCE [LARGE SCALE GENOMIC DNA]</scope>
    <source>
        <strain evidence="6">WM2013NL</strain>
        <tissue evidence="6">Head and thorax</tissue>
    </source>
</reference>
<evidence type="ECO:0000256" key="3">
    <source>
        <dbReference type="ARBA" id="ARBA00022723"/>
    </source>
</evidence>
<evidence type="ECO:0000259" key="5">
    <source>
        <dbReference type="PROSITE" id="PS50081"/>
    </source>
</evidence>
<dbReference type="Gene3D" id="3.30.60.20">
    <property type="match status" value="2"/>
</dbReference>
<dbReference type="Pfam" id="PF00130">
    <property type="entry name" value="C1_1"/>
    <property type="match status" value="2"/>
</dbReference>
<dbReference type="GO" id="GO:0005737">
    <property type="term" value="C:cytoplasm"/>
    <property type="evidence" value="ECO:0007669"/>
    <property type="project" value="UniProtKB-SubCell"/>
</dbReference>
<comment type="subcellular location">
    <subcellularLocation>
        <location evidence="1">Cytoplasm</location>
    </subcellularLocation>
</comment>
<evidence type="ECO:0000256" key="1">
    <source>
        <dbReference type="ARBA" id="ARBA00004496"/>
    </source>
</evidence>
<dbReference type="Proteomes" id="UP000037510">
    <property type="component" value="Unassembled WGS sequence"/>
</dbReference>
<dbReference type="GO" id="GO:0051015">
    <property type="term" value="F:actin filament binding"/>
    <property type="evidence" value="ECO:0007669"/>
    <property type="project" value="TreeGrafter"/>
</dbReference>
<dbReference type="InterPro" id="IPR046987">
    <property type="entry name" value="Myo9"/>
</dbReference>
<feature type="domain" description="Phorbol-ester/DAG-type" evidence="5">
    <location>
        <begin position="1"/>
        <end position="51"/>
    </location>
</feature>
<proteinExistence type="predicted"/>
<protein>
    <submittedName>
        <fullName evidence="6">Myosin-IXa</fullName>
    </submittedName>
</protein>
<evidence type="ECO:0000313" key="7">
    <source>
        <dbReference type="Proteomes" id="UP000037510"/>
    </source>
</evidence>
<evidence type="ECO:0000256" key="2">
    <source>
        <dbReference type="ARBA" id="ARBA00022490"/>
    </source>
</evidence>
<dbReference type="InterPro" id="IPR008936">
    <property type="entry name" value="Rho_GTPase_activation_prot"/>
</dbReference>
<dbReference type="PROSITE" id="PS50081">
    <property type="entry name" value="ZF_DAG_PE_2"/>
    <property type="match status" value="2"/>
</dbReference>
<dbReference type="SUPFAM" id="SSF57889">
    <property type="entry name" value="Cysteine-rich domain"/>
    <property type="match status" value="2"/>
</dbReference>
<dbReference type="PANTHER" id="PTHR46184">
    <property type="entry name" value="UNCONVENTIONAL MYOSIN-IXB-LIKE PROTEIN"/>
    <property type="match status" value="1"/>
</dbReference>
<name>A0A0L7L1A6_OPEBR</name>
<organism evidence="6 7">
    <name type="scientific">Operophtera brumata</name>
    <name type="common">Winter moth</name>
    <name type="synonym">Phalaena brumata</name>
    <dbReference type="NCBI Taxonomy" id="104452"/>
    <lineage>
        <taxon>Eukaryota</taxon>
        <taxon>Metazoa</taxon>
        <taxon>Ecdysozoa</taxon>
        <taxon>Arthropoda</taxon>
        <taxon>Hexapoda</taxon>
        <taxon>Insecta</taxon>
        <taxon>Pterygota</taxon>
        <taxon>Neoptera</taxon>
        <taxon>Endopterygota</taxon>
        <taxon>Lepidoptera</taxon>
        <taxon>Glossata</taxon>
        <taxon>Ditrysia</taxon>
        <taxon>Geometroidea</taxon>
        <taxon>Geometridae</taxon>
        <taxon>Larentiinae</taxon>
        <taxon>Operophtera</taxon>
    </lineage>
</organism>
<sequence>MGGTRFAKADKCVYCQEAIDAFVTQGQRCIDCKQLYHTKCIQNKGVINMPCTSTTNRGRHKNRKRVIANQNNLLDLSKGSVSSNFNLTGTSEFMDRTDKIISDGTELQAMQNFITEKIYQMESNENKKQSEVDRVFKHALLEFKDNLVASYSIVETRGSALKYKDLIGNFLHVMETVCAREGSTLSITMGVNAFRGFMDEFMSQHETDKARTKRKKDKKRKVDDPIQYKGHAFVLSMINIPTECEICKTFFMWPIERSLICQTCKLASHKKCYTKVVHVRASVLKGFFRDLPEPLLTFDLMGPNALAIVFAPCILRTQKRLADLPRGAAPRPEEQILVGHINEIEKEKFILQSNLPTLISYNVIGILDL</sequence>
<keyword evidence="4" id="KW-0862">Zinc</keyword>
<dbReference type="GO" id="GO:0000146">
    <property type="term" value="F:microfilament motor activity"/>
    <property type="evidence" value="ECO:0007669"/>
    <property type="project" value="InterPro"/>
</dbReference>
<dbReference type="GO" id="GO:0046872">
    <property type="term" value="F:metal ion binding"/>
    <property type="evidence" value="ECO:0007669"/>
    <property type="project" value="UniProtKB-KW"/>
</dbReference>
<dbReference type="InterPro" id="IPR002219">
    <property type="entry name" value="PKC_DAG/PE"/>
</dbReference>
<dbReference type="SUPFAM" id="SSF48350">
    <property type="entry name" value="GTPase activation domain, GAP"/>
    <property type="match status" value="1"/>
</dbReference>
<evidence type="ECO:0000313" key="6">
    <source>
        <dbReference type="EMBL" id="KOB69267.1"/>
    </source>
</evidence>
<dbReference type="EMBL" id="JTDY01003608">
    <property type="protein sequence ID" value="KOB69267.1"/>
    <property type="molecule type" value="Genomic_DNA"/>
</dbReference>
<keyword evidence="7" id="KW-1185">Reference proteome</keyword>
<dbReference type="STRING" id="104452.A0A0L7L1A6"/>
<comment type="caution">
    <text evidence="6">The sequence shown here is derived from an EMBL/GenBank/DDBJ whole genome shotgun (WGS) entry which is preliminary data.</text>
</comment>
<dbReference type="CDD" id="cd00029">
    <property type="entry name" value="C1"/>
    <property type="match status" value="1"/>
</dbReference>
<accession>A0A0L7L1A6</accession>
<feature type="domain" description="Phorbol-ester/DAG-type" evidence="5">
    <location>
        <begin position="230"/>
        <end position="280"/>
    </location>
</feature>
<evidence type="ECO:0000256" key="4">
    <source>
        <dbReference type="ARBA" id="ARBA00022833"/>
    </source>
</evidence>
<dbReference type="GO" id="GO:0005096">
    <property type="term" value="F:GTPase activator activity"/>
    <property type="evidence" value="ECO:0007669"/>
    <property type="project" value="InterPro"/>
</dbReference>
<dbReference type="SMART" id="SM00109">
    <property type="entry name" value="C1"/>
    <property type="match status" value="2"/>
</dbReference>
<dbReference type="GO" id="GO:0035556">
    <property type="term" value="P:intracellular signal transduction"/>
    <property type="evidence" value="ECO:0007669"/>
    <property type="project" value="InterPro"/>
</dbReference>
<keyword evidence="3" id="KW-0479">Metal-binding</keyword>
<keyword evidence="2" id="KW-0963">Cytoplasm</keyword>